<sequence>MKLILATTLLLSWIPHPHHAPRIMRPANNGTPALRLSFQLAINTNLTSHQEGNPIVSVIVANITLRSRQIPINVTLTI</sequence>
<evidence type="ECO:0000313" key="1">
    <source>
        <dbReference type="EMBL" id="SDF60476.1"/>
    </source>
</evidence>
<dbReference type="Proteomes" id="UP000182427">
    <property type="component" value="Chromosome I"/>
</dbReference>
<dbReference type="EMBL" id="LT629690">
    <property type="protein sequence ID" value="SDF60476.1"/>
    <property type="molecule type" value="Genomic_DNA"/>
</dbReference>
<proteinExistence type="predicted"/>
<gene>
    <name evidence="1" type="ORF">SAMN05444167_2789</name>
</gene>
<reference evidence="1 2" key="1">
    <citation type="submission" date="2016-10" db="EMBL/GenBank/DDBJ databases">
        <authorList>
            <person name="de Groot N.N."/>
        </authorList>
    </citation>
    <scope>NUCLEOTIDE SEQUENCE [LARGE SCALE GENOMIC DNA]</scope>
    <source>
        <strain evidence="1 2">GAS232</strain>
    </source>
</reference>
<dbReference type="AlphaFoldDB" id="A0A1G7MFR6"/>
<protein>
    <submittedName>
        <fullName evidence="1">Uncharacterized protein</fullName>
    </submittedName>
</protein>
<organism evidence="1 2">
    <name type="scientific">Terriglobus roseus</name>
    <dbReference type="NCBI Taxonomy" id="392734"/>
    <lineage>
        <taxon>Bacteria</taxon>
        <taxon>Pseudomonadati</taxon>
        <taxon>Acidobacteriota</taxon>
        <taxon>Terriglobia</taxon>
        <taxon>Terriglobales</taxon>
        <taxon>Acidobacteriaceae</taxon>
        <taxon>Terriglobus</taxon>
    </lineage>
</organism>
<name>A0A1G7MFR6_9BACT</name>
<keyword evidence="2" id="KW-1185">Reference proteome</keyword>
<accession>A0A1G7MFR6</accession>
<evidence type="ECO:0000313" key="2">
    <source>
        <dbReference type="Proteomes" id="UP000182427"/>
    </source>
</evidence>